<name>A0ABS0EN30_9FLAO</name>
<gene>
    <name evidence="1" type="ORF">ITJ86_13235</name>
</gene>
<comment type="caution">
    <text evidence="1">The sequence shown here is derived from an EMBL/GenBank/DDBJ whole genome shotgun (WGS) entry which is preliminary data.</text>
</comment>
<protein>
    <submittedName>
        <fullName evidence="1">Uncharacterized protein</fullName>
    </submittedName>
</protein>
<reference evidence="1 2" key="1">
    <citation type="submission" date="2020-11" db="EMBL/GenBank/DDBJ databases">
        <title>Winogradskyella marina sp. nov., isolated from marine sediment.</title>
        <authorList>
            <person name="Bo J."/>
            <person name="Wang S."/>
            <person name="Song X."/>
            <person name="Du Z."/>
        </authorList>
    </citation>
    <scope>NUCLEOTIDE SEQUENCE [LARGE SCALE GENOMIC DNA]</scope>
    <source>
        <strain evidence="1 2">F6397</strain>
    </source>
</reference>
<proteinExistence type="predicted"/>
<dbReference type="Proteomes" id="UP000611215">
    <property type="component" value="Unassembled WGS sequence"/>
</dbReference>
<organism evidence="1 2">
    <name type="scientific">Winogradskyella marina</name>
    <dbReference type="NCBI Taxonomy" id="2785530"/>
    <lineage>
        <taxon>Bacteria</taxon>
        <taxon>Pseudomonadati</taxon>
        <taxon>Bacteroidota</taxon>
        <taxon>Flavobacteriia</taxon>
        <taxon>Flavobacteriales</taxon>
        <taxon>Flavobacteriaceae</taxon>
        <taxon>Winogradskyella</taxon>
    </lineage>
</organism>
<evidence type="ECO:0000313" key="2">
    <source>
        <dbReference type="Proteomes" id="UP000611215"/>
    </source>
</evidence>
<accession>A0ABS0EN30</accession>
<dbReference type="EMBL" id="JADOET010000012">
    <property type="protein sequence ID" value="MBF8150870.1"/>
    <property type="molecule type" value="Genomic_DNA"/>
</dbReference>
<evidence type="ECO:0000313" key="1">
    <source>
        <dbReference type="EMBL" id="MBF8150870.1"/>
    </source>
</evidence>
<dbReference type="RefSeq" id="WP_195872129.1">
    <property type="nucleotide sequence ID" value="NZ_JADOET010000012.1"/>
</dbReference>
<sequence>MKPYIVLLVLIITLTSCKESNETNALEQSETTETATVEIANKDTATKSESTNKGTFLCKINGKDWAYTKASGIVNTHAKTKKRTAIITFTKKLDKGSESVQLFYDGDTKALEKVTADIKQPKNGGGTMSAMYQLLHEGGQRLPDSEISGTIDLSHATAASGTAEVSNMKIRFEEGNLEDASMAVISFSPIQFSGVGYSDLSKVFGSN</sequence>
<keyword evidence="2" id="KW-1185">Reference proteome</keyword>
<dbReference type="PROSITE" id="PS51257">
    <property type="entry name" value="PROKAR_LIPOPROTEIN"/>
    <property type="match status" value="1"/>
</dbReference>